<dbReference type="EMBL" id="JASCZI010031141">
    <property type="protein sequence ID" value="MED6126053.1"/>
    <property type="molecule type" value="Genomic_DNA"/>
</dbReference>
<accession>A0ABU6RQX0</accession>
<dbReference type="Proteomes" id="UP001341840">
    <property type="component" value="Unassembled WGS sequence"/>
</dbReference>
<keyword evidence="2" id="KW-1185">Reference proteome</keyword>
<sequence>MAKLGMGTSRMFVTQSGSSFGHESVPIWTPTALRCDDKGINVEAESCYCPDEARSREDAAYKLLDNLL</sequence>
<organism evidence="1 2">
    <name type="scientific">Stylosanthes scabra</name>
    <dbReference type="NCBI Taxonomy" id="79078"/>
    <lineage>
        <taxon>Eukaryota</taxon>
        <taxon>Viridiplantae</taxon>
        <taxon>Streptophyta</taxon>
        <taxon>Embryophyta</taxon>
        <taxon>Tracheophyta</taxon>
        <taxon>Spermatophyta</taxon>
        <taxon>Magnoliopsida</taxon>
        <taxon>eudicotyledons</taxon>
        <taxon>Gunneridae</taxon>
        <taxon>Pentapetalae</taxon>
        <taxon>rosids</taxon>
        <taxon>fabids</taxon>
        <taxon>Fabales</taxon>
        <taxon>Fabaceae</taxon>
        <taxon>Papilionoideae</taxon>
        <taxon>50 kb inversion clade</taxon>
        <taxon>dalbergioids sensu lato</taxon>
        <taxon>Dalbergieae</taxon>
        <taxon>Pterocarpus clade</taxon>
        <taxon>Stylosanthes</taxon>
    </lineage>
</organism>
<protein>
    <submittedName>
        <fullName evidence="1">Uncharacterized protein</fullName>
    </submittedName>
</protein>
<evidence type="ECO:0000313" key="1">
    <source>
        <dbReference type="EMBL" id="MED6126053.1"/>
    </source>
</evidence>
<name>A0ABU6RQX0_9FABA</name>
<gene>
    <name evidence="1" type="ORF">PIB30_074653</name>
</gene>
<proteinExistence type="predicted"/>
<reference evidence="1 2" key="1">
    <citation type="journal article" date="2023" name="Plants (Basel)">
        <title>Bridging the Gap: Combining Genomics and Transcriptomics Approaches to Understand Stylosanthes scabra, an Orphan Legume from the Brazilian Caatinga.</title>
        <authorList>
            <person name="Ferreira-Neto J.R.C."/>
            <person name="da Silva M.D."/>
            <person name="Binneck E."/>
            <person name="de Melo N.F."/>
            <person name="da Silva R.H."/>
            <person name="de Melo A.L.T.M."/>
            <person name="Pandolfi V."/>
            <person name="Bustamante F.O."/>
            <person name="Brasileiro-Vidal A.C."/>
            <person name="Benko-Iseppon A.M."/>
        </authorList>
    </citation>
    <scope>NUCLEOTIDE SEQUENCE [LARGE SCALE GENOMIC DNA]</scope>
    <source>
        <tissue evidence="1">Leaves</tissue>
    </source>
</reference>
<evidence type="ECO:0000313" key="2">
    <source>
        <dbReference type="Proteomes" id="UP001341840"/>
    </source>
</evidence>
<comment type="caution">
    <text evidence="1">The sequence shown here is derived from an EMBL/GenBank/DDBJ whole genome shotgun (WGS) entry which is preliminary data.</text>
</comment>